<protein>
    <recommendedName>
        <fullName evidence="3">RRM domain-containing protein</fullName>
    </recommendedName>
</protein>
<dbReference type="OrthoDB" id="410044at2759"/>
<reference evidence="1 2" key="1">
    <citation type="submission" date="2019-04" db="EMBL/GenBank/DDBJ databases">
        <title>Friends and foes A comparative genomics study of 23 Aspergillus species from section Flavi.</title>
        <authorList>
            <consortium name="DOE Joint Genome Institute"/>
            <person name="Kjaerbolling I."/>
            <person name="Vesth T."/>
            <person name="Frisvad J.C."/>
            <person name="Nybo J.L."/>
            <person name="Theobald S."/>
            <person name="Kildgaard S."/>
            <person name="Isbrandt T."/>
            <person name="Kuo A."/>
            <person name="Sato A."/>
            <person name="Lyhne E.K."/>
            <person name="Kogle M.E."/>
            <person name="Wiebenga A."/>
            <person name="Kun R.S."/>
            <person name="Lubbers R.J."/>
            <person name="Makela M.R."/>
            <person name="Barry K."/>
            <person name="Chovatia M."/>
            <person name="Clum A."/>
            <person name="Daum C."/>
            <person name="Haridas S."/>
            <person name="He G."/>
            <person name="LaButti K."/>
            <person name="Lipzen A."/>
            <person name="Mondo S."/>
            <person name="Riley R."/>
            <person name="Salamov A."/>
            <person name="Simmons B.A."/>
            <person name="Magnuson J.K."/>
            <person name="Henrissat B."/>
            <person name="Mortensen U.H."/>
            <person name="Larsen T.O."/>
            <person name="Devries R.P."/>
            <person name="Grigoriev I.V."/>
            <person name="Machida M."/>
            <person name="Baker S.E."/>
            <person name="Andersen M.R."/>
        </authorList>
    </citation>
    <scope>NUCLEOTIDE SEQUENCE [LARGE SCALE GENOMIC DNA]</scope>
    <source>
        <strain evidence="1 2">IBT 18842</strain>
    </source>
</reference>
<dbReference type="InterPro" id="IPR012677">
    <property type="entry name" value="Nucleotide-bd_a/b_plait_sf"/>
</dbReference>
<dbReference type="SUPFAM" id="SSF54928">
    <property type="entry name" value="RNA-binding domain, RBD"/>
    <property type="match status" value="1"/>
</dbReference>
<dbReference type="Proteomes" id="UP000325780">
    <property type="component" value="Unassembled WGS sequence"/>
</dbReference>
<name>A0A5N6U001_ASPAV</name>
<dbReference type="InterPro" id="IPR035979">
    <property type="entry name" value="RBD_domain_sf"/>
</dbReference>
<dbReference type="Gene3D" id="3.30.70.330">
    <property type="match status" value="1"/>
</dbReference>
<dbReference type="AlphaFoldDB" id="A0A5N6U001"/>
<evidence type="ECO:0000313" key="1">
    <source>
        <dbReference type="EMBL" id="KAE8151920.1"/>
    </source>
</evidence>
<evidence type="ECO:0000313" key="2">
    <source>
        <dbReference type="Proteomes" id="UP000325780"/>
    </source>
</evidence>
<sequence length="213" mass="24705">MARYIQDRPMYGTPLGVWRDVQEQFGPEARIMMGNLSNMCPVQDIVNRLVAVFARFGECWVVVYYNKALPTGLIQYTAPGHAYAAKYELHKKADVYGRKIRVEKINHPRHTDRWHAPSAAPNFPVPAPPPMAPPVQVPYYTAPQAWPAYPVHPVNYPCYPPPAYYYMPPAPPMFVPVPQIQANYEPYYYPVPQEQDEYPEESWYQCQSWEERP</sequence>
<proteinExistence type="predicted"/>
<organism evidence="1 2">
    <name type="scientific">Aspergillus avenaceus</name>
    <dbReference type="NCBI Taxonomy" id="36643"/>
    <lineage>
        <taxon>Eukaryota</taxon>
        <taxon>Fungi</taxon>
        <taxon>Dikarya</taxon>
        <taxon>Ascomycota</taxon>
        <taxon>Pezizomycotina</taxon>
        <taxon>Eurotiomycetes</taxon>
        <taxon>Eurotiomycetidae</taxon>
        <taxon>Eurotiales</taxon>
        <taxon>Aspergillaceae</taxon>
        <taxon>Aspergillus</taxon>
        <taxon>Aspergillus subgen. Circumdati</taxon>
    </lineage>
</organism>
<dbReference type="GO" id="GO:0003676">
    <property type="term" value="F:nucleic acid binding"/>
    <property type="evidence" value="ECO:0007669"/>
    <property type="project" value="InterPro"/>
</dbReference>
<evidence type="ECO:0008006" key="3">
    <source>
        <dbReference type="Google" id="ProtNLM"/>
    </source>
</evidence>
<dbReference type="EMBL" id="ML742062">
    <property type="protein sequence ID" value="KAE8151920.1"/>
    <property type="molecule type" value="Genomic_DNA"/>
</dbReference>
<accession>A0A5N6U001</accession>
<keyword evidence="2" id="KW-1185">Reference proteome</keyword>
<gene>
    <name evidence="1" type="ORF">BDV25DRAFT_138400</name>
</gene>